<sequence length="433" mass="47146">MATLAAFLLLWGLSLSPAAEAATFIDTRPDLWAEAGSLQEPWANLTLVCRALLGTSDFQLFKDGELQERVRFSEGGLEHRFPLGAVTADTQGLYRCRYAMGENRWTSLSNLVEVTGADTLPAPELSSKPVSWISPGLTPTLLCRAGLAGVTFLLRRQGDDQFLEVAEAPEAVQATFQVHRAGNYSCSYRTHEAGAPSEPSATVTIEDMPRPPPPRLSVERESGESAAVLFPSSPQVSLRCVAPVEGVEFQLRRGDQELLVSSWGTTPGTVNFELKSLKPADSGLYTCRYQLRGLQSPEGKEARFELRDVSPMDSSNYSCVYVDPARPGGSAPSARLELRVDGLLPKPRLRPLWSGKVSPGRDAALRCETPVAHQSLELLAAGEVVASAYGPSEDLVLTYVGPQHAGKYSCRYRSWWPLVSELSDPVELQVAER</sequence>
<gene>
    <name evidence="8" type="ORF">mMyoMyo1_000001</name>
</gene>
<evidence type="ECO:0000313" key="8">
    <source>
        <dbReference type="EMBL" id="KAF6267439.1"/>
    </source>
</evidence>
<dbReference type="FunFam" id="2.60.40.10:FF:000033">
    <property type="entry name" value="Killer cell immunoglobulin-like receptor"/>
    <property type="match status" value="1"/>
</dbReference>
<dbReference type="Gene3D" id="2.60.40.10">
    <property type="entry name" value="Immunoglobulins"/>
    <property type="match status" value="4"/>
</dbReference>
<name>A0A7J7QUD6_MYOMY</name>
<dbReference type="SMART" id="SM00409">
    <property type="entry name" value="IG"/>
    <property type="match status" value="2"/>
</dbReference>
<dbReference type="AlphaFoldDB" id="A0A7J7QUD6"/>
<evidence type="ECO:0000313" key="9">
    <source>
        <dbReference type="Proteomes" id="UP000527355"/>
    </source>
</evidence>
<comment type="caution">
    <text evidence="8">The sequence shown here is derived from an EMBL/GenBank/DDBJ whole genome shotgun (WGS) entry which is preliminary data.</text>
</comment>
<evidence type="ECO:0000256" key="6">
    <source>
        <dbReference type="SAM" id="SignalP"/>
    </source>
</evidence>
<keyword evidence="6" id="KW-0732">Signal</keyword>
<dbReference type="PANTHER" id="PTHR11738:SF184">
    <property type="entry name" value="ALPHA-1B-GLYCOPROTEIN"/>
    <property type="match status" value="1"/>
</dbReference>
<evidence type="ECO:0000256" key="3">
    <source>
        <dbReference type="ARBA" id="ARBA00023180"/>
    </source>
</evidence>
<feature type="domain" description="Immunoglobulin" evidence="7">
    <location>
        <begin position="225"/>
        <end position="307"/>
    </location>
</feature>
<feature type="chain" id="PRO_5029746707" evidence="6">
    <location>
        <begin position="22"/>
        <end position="433"/>
    </location>
</feature>
<dbReference type="InterPro" id="IPR013783">
    <property type="entry name" value="Ig-like_fold"/>
</dbReference>
<evidence type="ECO:0000256" key="1">
    <source>
        <dbReference type="ARBA" id="ARBA00022737"/>
    </source>
</evidence>
<accession>A0A7J7QUD6</accession>
<keyword evidence="9" id="KW-1185">Reference proteome</keyword>
<proteinExistence type="predicted"/>
<keyword evidence="1" id="KW-0677">Repeat</keyword>
<dbReference type="InterPro" id="IPR036179">
    <property type="entry name" value="Ig-like_dom_sf"/>
</dbReference>
<organism evidence="8 9">
    <name type="scientific">Myotis myotis</name>
    <name type="common">Greater mouse-eared bat</name>
    <name type="synonym">Vespertilio myotis</name>
    <dbReference type="NCBI Taxonomy" id="51298"/>
    <lineage>
        <taxon>Eukaryota</taxon>
        <taxon>Metazoa</taxon>
        <taxon>Chordata</taxon>
        <taxon>Craniata</taxon>
        <taxon>Vertebrata</taxon>
        <taxon>Euteleostomi</taxon>
        <taxon>Mammalia</taxon>
        <taxon>Eutheria</taxon>
        <taxon>Laurasiatheria</taxon>
        <taxon>Chiroptera</taxon>
        <taxon>Yangochiroptera</taxon>
        <taxon>Vespertilionidae</taxon>
        <taxon>Myotis</taxon>
    </lineage>
</organism>
<feature type="signal peptide" evidence="6">
    <location>
        <begin position="1"/>
        <end position="21"/>
    </location>
</feature>
<feature type="domain" description="Immunoglobulin" evidence="7">
    <location>
        <begin position="352"/>
        <end position="431"/>
    </location>
</feature>
<protein>
    <submittedName>
        <fullName evidence="8">Alpha-1-B glycoprotein</fullName>
    </submittedName>
</protein>
<dbReference type="EMBL" id="JABWUV010000055">
    <property type="protein sequence ID" value="KAF6267439.1"/>
    <property type="molecule type" value="Genomic_DNA"/>
</dbReference>
<dbReference type="GO" id="GO:0002764">
    <property type="term" value="P:immune response-regulating signaling pathway"/>
    <property type="evidence" value="ECO:0007669"/>
    <property type="project" value="TreeGrafter"/>
</dbReference>
<evidence type="ECO:0000259" key="7">
    <source>
        <dbReference type="SMART" id="SM00409"/>
    </source>
</evidence>
<dbReference type="VEuPathDB" id="HostDB:GeneID_118657425"/>
<dbReference type="InterPro" id="IPR050412">
    <property type="entry name" value="Ig-like_Receptors_ImmuneReg"/>
</dbReference>
<reference evidence="8 9" key="1">
    <citation type="journal article" date="2020" name="Nature">
        <title>Six reference-quality genomes reveal evolution of bat adaptations.</title>
        <authorList>
            <person name="Jebb D."/>
            <person name="Huang Z."/>
            <person name="Pippel M."/>
            <person name="Hughes G.M."/>
            <person name="Lavrichenko K."/>
            <person name="Devanna P."/>
            <person name="Winkler S."/>
            <person name="Jermiin L.S."/>
            <person name="Skirmuntt E.C."/>
            <person name="Katzourakis A."/>
            <person name="Burkitt-Gray L."/>
            <person name="Ray D.A."/>
            <person name="Sullivan K.A.M."/>
            <person name="Roscito J.G."/>
            <person name="Kirilenko B.M."/>
            <person name="Davalos L.M."/>
            <person name="Corthals A.P."/>
            <person name="Power M.L."/>
            <person name="Jones G."/>
            <person name="Ransome R.D."/>
            <person name="Dechmann D.K.N."/>
            <person name="Locatelli A.G."/>
            <person name="Puechmaille S.J."/>
            <person name="Fedrigo O."/>
            <person name="Jarvis E.D."/>
            <person name="Hiller M."/>
            <person name="Vernes S.C."/>
            <person name="Myers E.W."/>
            <person name="Teeling E.C."/>
        </authorList>
    </citation>
    <scope>NUCLEOTIDE SEQUENCE [LARGE SCALE GENOMIC DNA]</scope>
    <source>
        <strain evidence="8">MMyoMyo1</strain>
        <tissue evidence="8">Flight muscle</tissue>
    </source>
</reference>
<keyword evidence="3" id="KW-0325">Glycoprotein</keyword>
<keyword evidence="4" id="KW-0393">Immunoglobulin domain</keyword>
<evidence type="ECO:0000256" key="2">
    <source>
        <dbReference type="ARBA" id="ARBA00023157"/>
    </source>
</evidence>
<evidence type="ECO:0000256" key="5">
    <source>
        <dbReference type="SAM" id="MobiDB-lite"/>
    </source>
</evidence>
<dbReference type="Proteomes" id="UP000527355">
    <property type="component" value="Unassembled WGS sequence"/>
</dbReference>
<dbReference type="InterPro" id="IPR003599">
    <property type="entry name" value="Ig_sub"/>
</dbReference>
<dbReference type="SUPFAM" id="SSF48726">
    <property type="entry name" value="Immunoglobulin"/>
    <property type="match status" value="4"/>
</dbReference>
<feature type="region of interest" description="Disordered" evidence="5">
    <location>
        <begin position="191"/>
        <end position="218"/>
    </location>
</feature>
<keyword evidence="2" id="KW-1015">Disulfide bond</keyword>
<evidence type="ECO:0000256" key="4">
    <source>
        <dbReference type="ARBA" id="ARBA00023319"/>
    </source>
</evidence>
<dbReference type="PANTHER" id="PTHR11738">
    <property type="entry name" value="MHC CLASS I NK CELL RECEPTOR"/>
    <property type="match status" value="1"/>
</dbReference>